<dbReference type="Gene3D" id="2.60.40.1120">
    <property type="entry name" value="Carboxypeptidase-like, regulatory domain"/>
    <property type="match status" value="1"/>
</dbReference>
<sequence>MQKITLLLIVLFFSANSFARTVVRGIVKDGNTGEPIIGASIYVKEQQSEGTTSGLDGSFELSSGYSRTKAWTLLCEYLGYKPFAATIESGNCTEFEIVLQPDENVLDEVVVAERNRGHSDAAALLLERKSVNVVNVMSARAIELAHDQTVANIVRRMSGVTVERNNTGEGQYAILRGMDKRYNYTLVNGVKIPSPDNKNRFVPLDIFPADLLDRLEVHKSMTADLEGDGIGGAINVVMKDAPSAPMFSANLQTGYNALFFDNDFASFPRSKIERRSPNEIYGLEHSVGINDFTTSNLRMTQSVALPDMTGGIAYGNRFFSNRLGMMLAGSFQNISRGKESELHYQPGDTYTGVTRRFYSEQLMRLGAHAKFDYRAAVGHKLSLYGGYMDLRSAQVRDAVNPEWETTRLRWNRQYIFSTVLSGEHSFLDNRALTFDWSATVSKAFNQTPDNAEIGLTTAVNGAQTVTRWGTTRRWEHNSDRDFAGYASLGYHWAFDGNRTLDATVGGMFRDKKRDSFFNEYFFSPSDDAPSQMKGRDWNTFDEISWKVRRAGNLSDPLNYDASEQIAAGYVSAKYVANRFELTAGVRVEHTLQGYYLKFATAGARNEGEQNYTDVLPDFHAKYELHRDGNLHLSYYRALNRPSFFEIVPYNVINEDYKERGNPDLKHTVADNLDLRYEYFPSASEQFMVGVFYKHIKDPIEYGFDTSGQDLYFTPNNYGTAQNFGVEVDVAKYFRNFGIKANYTFTHSFITTTKTQVVENPNKPGTTITQDIDQTRPLSGQAGHVANLSLLYRDTRHGWEGQIACNYTGKRLSEVSKFYNDDIWEDGFFQLDCSIEKTFGKFCVFAKGENLLNSKFVRYVEGNSRNENLSQKIQRYKDGILEREERSGQTVIIGVRFKL</sequence>
<dbReference type="InterPro" id="IPR012910">
    <property type="entry name" value="Plug_dom"/>
</dbReference>
<comment type="subcellular location">
    <subcellularLocation>
        <location evidence="1">Cell outer membrane</location>
    </subcellularLocation>
</comment>
<reference evidence="7" key="2">
    <citation type="journal article" date="2021" name="PeerJ">
        <title>Extensive microbial diversity within the chicken gut microbiome revealed by metagenomics and culture.</title>
        <authorList>
            <person name="Gilroy R."/>
            <person name="Ravi A."/>
            <person name="Getino M."/>
            <person name="Pursley I."/>
            <person name="Horton D.L."/>
            <person name="Alikhan N.F."/>
            <person name="Baker D."/>
            <person name="Gharbi K."/>
            <person name="Hall N."/>
            <person name="Watson M."/>
            <person name="Adriaenssens E.M."/>
            <person name="Foster-Nyarko E."/>
            <person name="Jarju S."/>
            <person name="Secka A."/>
            <person name="Antonio M."/>
            <person name="Oren A."/>
            <person name="Chaudhuri R.R."/>
            <person name="La Ragione R."/>
            <person name="Hildebrand F."/>
            <person name="Pallen M.J."/>
        </authorList>
    </citation>
    <scope>NUCLEOTIDE SEQUENCE</scope>
    <source>
        <strain evidence="7">17073</strain>
    </source>
</reference>
<evidence type="ECO:0000256" key="3">
    <source>
        <dbReference type="ARBA" id="ARBA00023237"/>
    </source>
</evidence>
<dbReference type="Pfam" id="PF14905">
    <property type="entry name" value="OMP_b-brl_3"/>
    <property type="match status" value="1"/>
</dbReference>
<dbReference type="InterPro" id="IPR041700">
    <property type="entry name" value="OMP_b-brl_3"/>
</dbReference>
<dbReference type="GO" id="GO:0009279">
    <property type="term" value="C:cell outer membrane"/>
    <property type="evidence" value="ECO:0007669"/>
    <property type="project" value="UniProtKB-SubCell"/>
</dbReference>
<protein>
    <submittedName>
        <fullName evidence="7">Outer membrane beta-barrel protein</fullName>
    </submittedName>
</protein>
<dbReference type="Gene3D" id="2.40.170.20">
    <property type="entry name" value="TonB-dependent receptor, beta-barrel domain"/>
    <property type="match status" value="1"/>
</dbReference>
<evidence type="ECO:0000313" key="8">
    <source>
        <dbReference type="Proteomes" id="UP000824076"/>
    </source>
</evidence>
<feature type="chain" id="PRO_5038973287" evidence="4">
    <location>
        <begin position="20"/>
        <end position="898"/>
    </location>
</feature>
<evidence type="ECO:0000256" key="1">
    <source>
        <dbReference type="ARBA" id="ARBA00004442"/>
    </source>
</evidence>
<evidence type="ECO:0000256" key="4">
    <source>
        <dbReference type="SAM" id="SignalP"/>
    </source>
</evidence>
<dbReference type="Pfam" id="PF13715">
    <property type="entry name" value="CarbopepD_reg_2"/>
    <property type="match status" value="1"/>
</dbReference>
<evidence type="ECO:0000259" key="5">
    <source>
        <dbReference type="Pfam" id="PF07715"/>
    </source>
</evidence>
<evidence type="ECO:0000256" key="2">
    <source>
        <dbReference type="ARBA" id="ARBA00023136"/>
    </source>
</evidence>
<keyword evidence="4" id="KW-0732">Signal</keyword>
<feature type="domain" description="Outer membrane protein beta-barrel" evidence="6">
    <location>
        <begin position="552"/>
        <end position="865"/>
    </location>
</feature>
<comment type="caution">
    <text evidence="7">The sequence shown here is derived from an EMBL/GenBank/DDBJ whole genome shotgun (WGS) entry which is preliminary data.</text>
</comment>
<dbReference type="PANTHER" id="PTHR40980">
    <property type="entry name" value="PLUG DOMAIN-CONTAINING PROTEIN"/>
    <property type="match status" value="1"/>
</dbReference>
<dbReference type="SUPFAM" id="SSF49464">
    <property type="entry name" value="Carboxypeptidase regulatory domain-like"/>
    <property type="match status" value="1"/>
</dbReference>
<gene>
    <name evidence="7" type="ORF">IAD18_03880</name>
</gene>
<keyword evidence="2" id="KW-0472">Membrane</keyword>
<accession>A0A9D1IN18</accession>
<dbReference type="AlphaFoldDB" id="A0A9D1IN18"/>
<evidence type="ECO:0000259" key="6">
    <source>
        <dbReference type="Pfam" id="PF14905"/>
    </source>
</evidence>
<dbReference type="PANTHER" id="PTHR40980:SF4">
    <property type="entry name" value="TONB-DEPENDENT RECEPTOR-LIKE BETA-BARREL DOMAIN-CONTAINING PROTEIN"/>
    <property type="match status" value="1"/>
</dbReference>
<dbReference type="InterPro" id="IPR008969">
    <property type="entry name" value="CarboxyPept-like_regulatory"/>
</dbReference>
<reference evidence="7" key="1">
    <citation type="submission" date="2020-10" db="EMBL/GenBank/DDBJ databases">
        <authorList>
            <person name="Gilroy R."/>
        </authorList>
    </citation>
    <scope>NUCLEOTIDE SEQUENCE</scope>
    <source>
        <strain evidence="7">17073</strain>
    </source>
</reference>
<organism evidence="7 8">
    <name type="scientific">Candidatus Limisoma intestinavium</name>
    <dbReference type="NCBI Taxonomy" id="2840856"/>
    <lineage>
        <taxon>Bacteria</taxon>
        <taxon>Pseudomonadati</taxon>
        <taxon>Bacteroidota</taxon>
        <taxon>Bacteroidia</taxon>
        <taxon>Bacteroidales</taxon>
        <taxon>Candidatus Limisoma</taxon>
    </lineage>
</organism>
<feature type="domain" description="TonB-dependent receptor plug" evidence="5">
    <location>
        <begin position="129"/>
        <end position="233"/>
    </location>
</feature>
<evidence type="ECO:0000313" key="7">
    <source>
        <dbReference type="EMBL" id="HIU38789.1"/>
    </source>
</evidence>
<dbReference type="Pfam" id="PF07715">
    <property type="entry name" value="Plug"/>
    <property type="match status" value="1"/>
</dbReference>
<dbReference type="InterPro" id="IPR037066">
    <property type="entry name" value="Plug_dom_sf"/>
</dbReference>
<name>A0A9D1IN18_9BACT</name>
<dbReference type="SUPFAM" id="SSF56935">
    <property type="entry name" value="Porins"/>
    <property type="match status" value="1"/>
</dbReference>
<dbReference type="Gene3D" id="2.170.130.10">
    <property type="entry name" value="TonB-dependent receptor, plug domain"/>
    <property type="match status" value="1"/>
</dbReference>
<feature type="signal peptide" evidence="4">
    <location>
        <begin position="1"/>
        <end position="19"/>
    </location>
</feature>
<keyword evidence="3" id="KW-0998">Cell outer membrane</keyword>
<dbReference type="EMBL" id="DVMS01000110">
    <property type="protein sequence ID" value="HIU38789.1"/>
    <property type="molecule type" value="Genomic_DNA"/>
</dbReference>
<dbReference type="InterPro" id="IPR036942">
    <property type="entry name" value="Beta-barrel_TonB_sf"/>
</dbReference>
<dbReference type="Proteomes" id="UP000824076">
    <property type="component" value="Unassembled WGS sequence"/>
</dbReference>
<proteinExistence type="predicted"/>